<reference evidence="1 2" key="1">
    <citation type="submission" date="2024-04" db="EMBL/GenBank/DDBJ databases">
        <title>genome sequences of Mucor flavus KT1a and Helicostylum pulchrum KT1b strains isolation_sourced from the surface of a dry-aged beef.</title>
        <authorList>
            <person name="Toyotome T."/>
            <person name="Hosono M."/>
            <person name="Torimaru M."/>
            <person name="Fukuda K."/>
            <person name="Mikami N."/>
        </authorList>
    </citation>
    <scope>NUCLEOTIDE SEQUENCE [LARGE SCALE GENOMIC DNA]</scope>
    <source>
        <strain evidence="1 2">KT1b</strain>
    </source>
</reference>
<proteinExistence type="predicted"/>
<name>A0ABP9Y8L2_9FUNG</name>
<protein>
    <recommendedName>
        <fullName evidence="3">Transposase</fullName>
    </recommendedName>
</protein>
<evidence type="ECO:0000313" key="1">
    <source>
        <dbReference type="EMBL" id="GAA5803095.1"/>
    </source>
</evidence>
<accession>A0ABP9Y8L2</accession>
<evidence type="ECO:0008006" key="3">
    <source>
        <dbReference type="Google" id="ProtNLM"/>
    </source>
</evidence>
<dbReference type="Proteomes" id="UP001476247">
    <property type="component" value="Unassembled WGS sequence"/>
</dbReference>
<dbReference type="EMBL" id="BAABUJ010000026">
    <property type="protein sequence ID" value="GAA5803095.1"/>
    <property type="molecule type" value="Genomic_DNA"/>
</dbReference>
<keyword evidence="2" id="KW-1185">Reference proteome</keyword>
<gene>
    <name evidence="1" type="ORF">HPULCUR_008570</name>
</gene>
<comment type="caution">
    <text evidence="1">The sequence shown here is derived from an EMBL/GenBank/DDBJ whole genome shotgun (WGS) entry which is preliminary data.</text>
</comment>
<evidence type="ECO:0000313" key="2">
    <source>
        <dbReference type="Proteomes" id="UP001476247"/>
    </source>
</evidence>
<sequence>MIASSETLLEFRRTLELLLAFKDHITKLAANSIKLYTRRNSVDDNFGRLKQPSSDNYDVNLWTRDTWYTPHRDNGCLSEIPDHLFRLSRPTSFLEKQYRS</sequence>
<organism evidence="1 2">
    <name type="scientific">Helicostylum pulchrum</name>
    <dbReference type="NCBI Taxonomy" id="562976"/>
    <lineage>
        <taxon>Eukaryota</taxon>
        <taxon>Fungi</taxon>
        <taxon>Fungi incertae sedis</taxon>
        <taxon>Mucoromycota</taxon>
        <taxon>Mucoromycotina</taxon>
        <taxon>Mucoromycetes</taxon>
        <taxon>Mucorales</taxon>
        <taxon>Mucorineae</taxon>
        <taxon>Mucoraceae</taxon>
        <taxon>Helicostylum</taxon>
    </lineage>
</organism>